<evidence type="ECO:0000256" key="6">
    <source>
        <dbReference type="ARBA" id="ARBA00023242"/>
    </source>
</evidence>
<feature type="region of interest" description="Disordered" evidence="9">
    <location>
        <begin position="466"/>
        <end position="499"/>
    </location>
</feature>
<comment type="function">
    <text evidence="7">TFIIF is a general transcription initiation factor that binds to RNA polymerase II and helps to recruit it to the initiation complex in collaboration with TFIIB. It promotes transcription elongation.</text>
</comment>
<dbReference type="GO" id="GO:0016251">
    <property type="term" value="F:RNA polymerase II general transcription initiation factor activity"/>
    <property type="evidence" value="ECO:0007669"/>
    <property type="project" value="TreeGrafter"/>
</dbReference>
<dbReference type="GO" id="GO:0003677">
    <property type="term" value="F:DNA binding"/>
    <property type="evidence" value="ECO:0007669"/>
    <property type="project" value="UniProtKB-KW"/>
</dbReference>
<dbReference type="InterPro" id="IPR008851">
    <property type="entry name" value="TFIIF-alpha"/>
</dbReference>
<dbReference type="GO" id="GO:0001096">
    <property type="term" value="F:TFIIF-class transcription factor complex binding"/>
    <property type="evidence" value="ECO:0007669"/>
    <property type="project" value="TreeGrafter"/>
</dbReference>
<feature type="compositionally biased region" description="Basic and acidic residues" evidence="9">
    <location>
        <begin position="349"/>
        <end position="362"/>
    </location>
</feature>
<evidence type="ECO:0000256" key="5">
    <source>
        <dbReference type="ARBA" id="ARBA00023163"/>
    </source>
</evidence>
<comment type="similarity">
    <text evidence="2 7">Belongs to the TFIIF alpha subunit family.</text>
</comment>
<feature type="compositionally biased region" description="Acidic residues" evidence="9">
    <location>
        <begin position="387"/>
        <end position="396"/>
    </location>
</feature>
<evidence type="ECO:0000313" key="11">
    <source>
        <dbReference type="Proteomes" id="UP000094112"/>
    </source>
</evidence>
<evidence type="ECO:0000256" key="1">
    <source>
        <dbReference type="ARBA" id="ARBA00004123"/>
    </source>
</evidence>
<organism evidence="10 11">
    <name type="scientific">Wickerhamomyces anomalus (strain ATCC 58044 / CBS 1984 / NCYC 433 / NRRL Y-366-8)</name>
    <name type="common">Yeast</name>
    <name type="synonym">Hansenula anomala</name>
    <dbReference type="NCBI Taxonomy" id="683960"/>
    <lineage>
        <taxon>Eukaryota</taxon>
        <taxon>Fungi</taxon>
        <taxon>Dikarya</taxon>
        <taxon>Ascomycota</taxon>
        <taxon>Saccharomycotina</taxon>
        <taxon>Saccharomycetes</taxon>
        <taxon>Phaffomycetales</taxon>
        <taxon>Wickerhamomycetaceae</taxon>
        <taxon>Wickerhamomyces</taxon>
    </lineage>
</organism>
<evidence type="ECO:0000256" key="2">
    <source>
        <dbReference type="ARBA" id="ARBA00005249"/>
    </source>
</evidence>
<dbReference type="SUPFAM" id="SSF50916">
    <property type="entry name" value="Rap30/74 interaction domains"/>
    <property type="match status" value="1"/>
</dbReference>
<dbReference type="InterPro" id="IPR011039">
    <property type="entry name" value="TFIIF_interaction"/>
</dbReference>
<dbReference type="Pfam" id="PF05793">
    <property type="entry name" value="TFIIF_alpha"/>
    <property type="match status" value="1"/>
</dbReference>
<keyword evidence="6 7" id="KW-0539">Nucleus</keyword>
<keyword evidence="8" id="KW-0175">Coiled coil</keyword>
<dbReference type="GO" id="GO:0006368">
    <property type="term" value="P:transcription elongation by RNA polymerase II"/>
    <property type="evidence" value="ECO:0007669"/>
    <property type="project" value="EnsemblFungi"/>
</dbReference>
<dbReference type="Proteomes" id="UP000094112">
    <property type="component" value="Unassembled WGS sequence"/>
</dbReference>
<evidence type="ECO:0000256" key="9">
    <source>
        <dbReference type="SAM" id="MobiDB-lite"/>
    </source>
</evidence>
<feature type="compositionally biased region" description="Basic and acidic residues" evidence="9">
    <location>
        <begin position="14"/>
        <end position="23"/>
    </location>
</feature>
<gene>
    <name evidence="10" type="ORF">WICANDRAFT_35865</name>
</gene>
<keyword evidence="4 7" id="KW-0238">DNA-binding</keyword>
<feature type="compositionally biased region" description="Polar residues" evidence="9">
    <location>
        <begin position="24"/>
        <end position="36"/>
    </location>
</feature>
<dbReference type="GO" id="GO:0032968">
    <property type="term" value="P:positive regulation of transcription elongation by RNA polymerase II"/>
    <property type="evidence" value="ECO:0007669"/>
    <property type="project" value="InterPro"/>
</dbReference>
<dbReference type="AlphaFoldDB" id="A0A1E3NVS7"/>
<dbReference type="GO" id="GO:0005674">
    <property type="term" value="C:transcription factor TFIIF complex"/>
    <property type="evidence" value="ECO:0007669"/>
    <property type="project" value="EnsemblFungi"/>
</dbReference>
<evidence type="ECO:0000256" key="7">
    <source>
        <dbReference type="RuleBase" id="RU366044"/>
    </source>
</evidence>
<evidence type="ECO:0000256" key="4">
    <source>
        <dbReference type="ARBA" id="ARBA00023125"/>
    </source>
</evidence>
<reference evidence="10 11" key="1">
    <citation type="journal article" date="2016" name="Proc. Natl. Acad. Sci. U.S.A.">
        <title>Comparative genomics of biotechnologically important yeasts.</title>
        <authorList>
            <person name="Riley R."/>
            <person name="Haridas S."/>
            <person name="Wolfe K.H."/>
            <person name="Lopes M.R."/>
            <person name="Hittinger C.T."/>
            <person name="Goeker M."/>
            <person name="Salamov A.A."/>
            <person name="Wisecaver J.H."/>
            <person name="Long T.M."/>
            <person name="Calvey C.H."/>
            <person name="Aerts A.L."/>
            <person name="Barry K.W."/>
            <person name="Choi C."/>
            <person name="Clum A."/>
            <person name="Coughlan A.Y."/>
            <person name="Deshpande S."/>
            <person name="Douglass A.P."/>
            <person name="Hanson S.J."/>
            <person name="Klenk H.-P."/>
            <person name="LaButti K.M."/>
            <person name="Lapidus A."/>
            <person name="Lindquist E.A."/>
            <person name="Lipzen A.M."/>
            <person name="Meier-Kolthoff J.P."/>
            <person name="Ohm R.A."/>
            <person name="Otillar R.P."/>
            <person name="Pangilinan J.L."/>
            <person name="Peng Y."/>
            <person name="Rokas A."/>
            <person name="Rosa C.A."/>
            <person name="Scheuner C."/>
            <person name="Sibirny A.A."/>
            <person name="Slot J.C."/>
            <person name="Stielow J.B."/>
            <person name="Sun H."/>
            <person name="Kurtzman C.P."/>
            <person name="Blackwell M."/>
            <person name="Grigoriev I.V."/>
            <person name="Jeffries T.W."/>
        </authorList>
    </citation>
    <scope>NUCLEOTIDE SEQUENCE [LARGE SCALE GENOMIC DNA]</scope>
    <source>
        <strain evidence="11">ATCC 58044 / CBS 1984 / NCYC 433 / NRRL Y-366-8</strain>
    </source>
</reference>
<dbReference type="RefSeq" id="XP_019036478.1">
    <property type="nucleotide sequence ID" value="XM_019182364.1"/>
</dbReference>
<sequence length="565" mass="64966">MGSNPLRAPPRPLIKREVKRETTRQIPQAPKQTTFNPADYDISTLRACTQQEIEDVKTHILKFQSKQKVDPVHKFTKPVRLHRKETKNLQYQLTRAEIEQRQRENVELKRQEEEEKLRIIEEREKNGIVREVADMSKIAPDGGARKNKIQFKKKTRQIKSYDEGAKKLRYEEYYPWVMEDYDGKNTWVGSYEAGSSDAYVLLIADQKDKSFKMVPADKVYRFTPRNKYSTLTLEEAEARMEKNNSVPRWLMKHLDENEQKLTRYERTKKKMKTVVGTSGGDEDKGGRDSDNDDLDFEEDFADDEEAPIVDGDEEENKESERKIKREMRSANAMGLHDEDNGDDLYDDLFESRKVDKEGERLRKALNKTDMTGIYESDEDANPYLSESDLEVDEDEEGGAKADLSKPVSPVPSGEATRKSATPSGRSIKVKTVNNPVGLVVLSALPSVLVKFPKGEWNPNVKKRVVETSDDEARSHKRVKLEEPTQQIPQSPEVKRETSSNEIPNDDLLVEDDIIQVVTNEKVTAKELIHKLKAKLSRHPDNKTRIKGFVRKLLKSQDGYLVLKDS</sequence>
<dbReference type="GeneID" id="30199610"/>
<protein>
    <recommendedName>
        <fullName evidence="7">Transcription initiation factor IIF subunit alpha</fullName>
    </recommendedName>
</protein>
<feature type="compositionally biased region" description="Basic and acidic residues" evidence="9">
    <location>
        <begin position="318"/>
        <end position="328"/>
    </location>
</feature>
<dbReference type="GO" id="GO:0072542">
    <property type="term" value="F:protein phosphatase activator activity"/>
    <property type="evidence" value="ECO:0007669"/>
    <property type="project" value="EnsemblFungi"/>
</dbReference>
<dbReference type="GO" id="GO:0051123">
    <property type="term" value="P:RNA polymerase II preinitiation complex assembly"/>
    <property type="evidence" value="ECO:0007669"/>
    <property type="project" value="EnsemblFungi"/>
</dbReference>
<evidence type="ECO:0000256" key="3">
    <source>
        <dbReference type="ARBA" id="ARBA00023015"/>
    </source>
</evidence>
<dbReference type="OrthoDB" id="76676at2759"/>
<proteinExistence type="inferred from homology"/>
<feature type="compositionally biased region" description="Acidic residues" evidence="9">
    <location>
        <begin position="290"/>
        <end position="317"/>
    </location>
</feature>
<dbReference type="PANTHER" id="PTHR13011">
    <property type="entry name" value="TFIIF-ALPHA"/>
    <property type="match status" value="1"/>
</dbReference>
<evidence type="ECO:0000313" key="10">
    <source>
        <dbReference type="EMBL" id="ODQ57271.1"/>
    </source>
</evidence>
<feature type="compositionally biased region" description="Acidic residues" evidence="9">
    <location>
        <begin position="339"/>
        <end position="348"/>
    </location>
</feature>
<feature type="coiled-coil region" evidence="8">
    <location>
        <begin position="91"/>
        <end position="125"/>
    </location>
</feature>
<name>A0A1E3NVS7_WICAA</name>
<feature type="region of interest" description="Disordered" evidence="9">
    <location>
        <begin position="1"/>
        <end position="37"/>
    </location>
</feature>
<dbReference type="GO" id="GO:0001174">
    <property type="term" value="P:transcriptional start site selection at RNA polymerase II promoter"/>
    <property type="evidence" value="ECO:0007669"/>
    <property type="project" value="EnsemblFungi"/>
</dbReference>
<feature type="region of interest" description="Disordered" evidence="9">
    <location>
        <begin position="268"/>
        <end position="428"/>
    </location>
</feature>
<keyword evidence="5 7" id="KW-0804">Transcription</keyword>
<dbReference type="PANTHER" id="PTHR13011:SF0">
    <property type="entry name" value="GENERAL TRANSCRIPTION FACTOR IIF SUBUNIT 1"/>
    <property type="match status" value="1"/>
</dbReference>
<keyword evidence="3 7" id="KW-0805">Transcription regulation</keyword>
<dbReference type="STRING" id="683960.A0A1E3NVS7"/>
<keyword evidence="11" id="KW-1185">Reference proteome</keyword>
<accession>A0A1E3NVS7</accession>
<evidence type="ECO:0000256" key="8">
    <source>
        <dbReference type="SAM" id="Coils"/>
    </source>
</evidence>
<comment type="subcellular location">
    <subcellularLocation>
        <location evidence="1 7">Nucleus</location>
    </subcellularLocation>
</comment>
<dbReference type="EMBL" id="KV454214">
    <property type="protein sequence ID" value="ODQ57271.1"/>
    <property type="molecule type" value="Genomic_DNA"/>
</dbReference>